<sequence>MPSRTRQNRDLEDEDENSAIVRGLESEPWIPDAALDPPVITTVVAASTTTTTTCAANVSAVPFPDVSLLETIGTNPNLAAIPIFVDSPTLAKPITSTPDQTPVISKDHATFASDTQAYLAHSRPDQQQQQQQQPDFNFPELQYELPTRPQNARQEQAAPAQSTSGEMTDNEAVIDSLQSLKSLAMLALDGLLQQVVSDVTASDPIHSPDETTLHARALMRRASRSMLTLEELIRQDDSIPGATFFSDSDLALGSVQVQAKAKSPIRTVYALGLNAASSLERLDELSRKVDQLTVAASVNEASSSSSSAVERVPEPGTARPTLLQSAYAKMESSQVFESQEYHLACALAALLACIYRILNQMQGPRIPQRTESADSGLDQASKLWKRLSSNVFSKSPRGSLHLERQSMSCVGAEAETDSVDAAWQSGGRSSTESAPPIPQKRATMSAWESGTNGFIQSINRQVRTLKSRRTQSTSHIEIPSRRTSTRRGSPFGKNHSTNLRPEDAYIPEKEQELEQEWAELDKLMDEMSQLWSMTAESAIEQQEQDQSRNPFDDQNHSSTERTQQQALSSVTLTSNTGGLSFDQQTLDMPDAEELPKYEDSPQYRPLEKKQDLPSQRPERLTRIESRGGMAGLSGIDDEKTRFDLNNVMSAIERLSRVAPRLDNQRVQLSVSQKKQMAQATVAHTIDRLSRGRWEDQRAPAPSSSSLRRNMQVGPTSTLTAMTAASTTSLSERSQDLNKLIHQIVESAKAGYHSQRAEFSPRQQQKLEGARIGEKVERGERLRFSDQDYQTPESVLLKDMTRLTNTLYQQTATTQAYATQRYTLSEDKARSIALHGIISKIEKLSDRRLDNQDATPRSSSSLNRPKSMVETRQVSLDALGSRSATAAGSSTSLGTANSKAQELQDMINRVVDGGGGPMRKQAMATQRAEFSVKPK</sequence>
<accession>A0A9P6FRY9</accession>
<feature type="compositionally biased region" description="Polar residues" evidence="1">
    <location>
        <begin position="148"/>
        <end position="167"/>
    </location>
</feature>
<dbReference type="EMBL" id="JAABOA010001971">
    <property type="protein sequence ID" value="KAF9580582.1"/>
    <property type="molecule type" value="Genomic_DNA"/>
</dbReference>
<feature type="compositionally biased region" description="Basic and acidic residues" evidence="1">
    <location>
        <begin position="550"/>
        <end position="559"/>
    </location>
</feature>
<proteinExistence type="predicted"/>
<feature type="region of interest" description="Disordered" evidence="1">
    <location>
        <begin position="847"/>
        <end position="934"/>
    </location>
</feature>
<evidence type="ECO:0000256" key="1">
    <source>
        <dbReference type="SAM" id="MobiDB-lite"/>
    </source>
</evidence>
<keyword evidence="3" id="KW-1185">Reference proteome</keyword>
<feature type="compositionally biased region" description="Polar residues" evidence="1">
    <location>
        <begin position="560"/>
        <end position="586"/>
    </location>
</feature>
<feature type="region of interest" description="Disordered" evidence="1">
    <location>
        <begin position="691"/>
        <end position="711"/>
    </location>
</feature>
<comment type="caution">
    <text evidence="2">The sequence shown here is derived from an EMBL/GenBank/DDBJ whole genome shotgun (WGS) entry which is preliminary data.</text>
</comment>
<dbReference type="Proteomes" id="UP000780801">
    <property type="component" value="Unassembled WGS sequence"/>
</dbReference>
<feature type="region of interest" description="Disordered" evidence="1">
    <location>
        <begin position="148"/>
        <end position="169"/>
    </location>
</feature>
<organism evidence="2 3">
    <name type="scientific">Lunasporangiospora selenospora</name>
    <dbReference type="NCBI Taxonomy" id="979761"/>
    <lineage>
        <taxon>Eukaryota</taxon>
        <taxon>Fungi</taxon>
        <taxon>Fungi incertae sedis</taxon>
        <taxon>Mucoromycota</taxon>
        <taxon>Mortierellomycotina</taxon>
        <taxon>Mortierellomycetes</taxon>
        <taxon>Mortierellales</taxon>
        <taxon>Mortierellaceae</taxon>
        <taxon>Lunasporangiospora</taxon>
    </lineage>
</organism>
<reference evidence="2" key="1">
    <citation type="journal article" date="2020" name="Fungal Divers.">
        <title>Resolving the Mortierellaceae phylogeny through synthesis of multi-gene phylogenetics and phylogenomics.</title>
        <authorList>
            <person name="Vandepol N."/>
            <person name="Liber J."/>
            <person name="Desiro A."/>
            <person name="Na H."/>
            <person name="Kennedy M."/>
            <person name="Barry K."/>
            <person name="Grigoriev I.V."/>
            <person name="Miller A.N."/>
            <person name="O'Donnell K."/>
            <person name="Stajich J.E."/>
            <person name="Bonito G."/>
        </authorList>
    </citation>
    <scope>NUCLEOTIDE SEQUENCE</scope>
    <source>
        <strain evidence="2">KOD1015</strain>
    </source>
</reference>
<feature type="compositionally biased region" description="Basic and acidic residues" evidence="1">
    <location>
        <begin position="593"/>
        <end position="625"/>
    </location>
</feature>
<name>A0A9P6FRY9_9FUNG</name>
<feature type="region of interest" description="Disordered" evidence="1">
    <location>
        <begin position="1"/>
        <end position="25"/>
    </location>
</feature>
<evidence type="ECO:0000313" key="2">
    <source>
        <dbReference type="EMBL" id="KAF9580582.1"/>
    </source>
</evidence>
<evidence type="ECO:0000313" key="3">
    <source>
        <dbReference type="Proteomes" id="UP000780801"/>
    </source>
</evidence>
<feature type="compositionally biased region" description="Low complexity" evidence="1">
    <location>
        <begin position="877"/>
        <end position="895"/>
    </location>
</feature>
<dbReference type="AlphaFoldDB" id="A0A9P6FRY9"/>
<gene>
    <name evidence="2" type="ORF">BGW38_002709</name>
</gene>
<dbReference type="OrthoDB" id="66510at2759"/>
<feature type="compositionally biased region" description="Polar residues" evidence="1">
    <location>
        <begin position="851"/>
        <end position="873"/>
    </location>
</feature>
<protein>
    <submittedName>
        <fullName evidence="2">Uncharacterized protein</fullName>
    </submittedName>
</protein>
<feature type="region of interest" description="Disordered" evidence="1">
    <location>
        <begin position="537"/>
        <end position="636"/>
    </location>
</feature>
<feature type="region of interest" description="Disordered" evidence="1">
    <location>
        <begin position="465"/>
        <end position="503"/>
    </location>
</feature>